<dbReference type="Pfam" id="PF08327">
    <property type="entry name" value="AHSA1"/>
    <property type="match status" value="1"/>
</dbReference>
<feature type="domain" description="Activator of Hsp90 ATPase homologue 1/2-like C-terminal" evidence="2">
    <location>
        <begin position="18"/>
        <end position="165"/>
    </location>
</feature>
<dbReference type="Gene3D" id="3.30.530.20">
    <property type="match status" value="1"/>
</dbReference>
<gene>
    <name evidence="3" type="ORF">DF182_29910</name>
</gene>
<keyword evidence="4" id="KW-1185">Reference proteome</keyword>
<proteinExistence type="inferred from homology"/>
<dbReference type="EMBL" id="QFFJ01000002">
    <property type="protein sequence ID" value="RBL90668.1"/>
    <property type="molecule type" value="Genomic_DNA"/>
</dbReference>
<dbReference type="RefSeq" id="WP_113619425.1">
    <property type="nucleotide sequence ID" value="NZ_QFFJ01000002.1"/>
</dbReference>
<evidence type="ECO:0000313" key="4">
    <source>
        <dbReference type="Proteomes" id="UP000253410"/>
    </source>
</evidence>
<dbReference type="OrthoDB" id="384974at2"/>
<accession>A0A365XX74</accession>
<protein>
    <submittedName>
        <fullName evidence="3">Polyketide cyclase</fullName>
    </submittedName>
</protein>
<evidence type="ECO:0000256" key="1">
    <source>
        <dbReference type="ARBA" id="ARBA00006817"/>
    </source>
</evidence>
<organism evidence="3 4">
    <name type="scientific">Chitinophaga flava</name>
    <dbReference type="NCBI Taxonomy" id="2259036"/>
    <lineage>
        <taxon>Bacteria</taxon>
        <taxon>Pseudomonadati</taxon>
        <taxon>Bacteroidota</taxon>
        <taxon>Chitinophagia</taxon>
        <taxon>Chitinophagales</taxon>
        <taxon>Chitinophagaceae</taxon>
        <taxon>Chitinophaga</taxon>
    </lineage>
</organism>
<comment type="caution">
    <text evidence="3">The sequence shown here is derived from an EMBL/GenBank/DDBJ whole genome shotgun (WGS) entry which is preliminary data.</text>
</comment>
<dbReference type="InterPro" id="IPR023393">
    <property type="entry name" value="START-like_dom_sf"/>
</dbReference>
<reference evidence="3 4" key="1">
    <citation type="submission" date="2018-05" db="EMBL/GenBank/DDBJ databases">
        <title>Chitinophaga sp. K3CV102501T nov., isolated from isolated from a monsoon evergreen broad-leaved forest soil.</title>
        <authorList>
            <person name="Lv Y."/>
        </authorList>
    </citation>
    <scope>NUCLEOTIDE SEQUENCE [LARGE SCALE GENOMIC DNA]</scope>
    <source>
        <strain evidence="3 4">GDMCC 1.1325</strain>
    </source>
</reference>
<dbReference type="Proteomes" id="UP000253410">
    <property type="component" value="Unassembled WGS sequence"/>
</dbReference>
<comment type="similarity">
    <text evidence="1">Belongs to the AHA1 family.</text>
</comment>
<name>A0A365XX74_9BACT</name>
<dbReference type="SUPFAM" id="SSF55961">
    <property type="entry name" value="Bet v1-like"/>
    <property type="match status" value="1"/>
</dbReference>
<evidence type="ECO:0000313" key="3">
    <source>
        <dbReference type="EMBL" id="RBL90668.1"/>
    </source>
</evidence>
<dbReference type="CDD" id="cd07814">
    <property type="entry name" value="SRPBCC_CalC_Aha1-like"/>
    <property type="match status" value="1"/>
</dbReference>
<dbReference type="InterPro" id="IPR013538">
    <property type="entry name" value="ASHA1/2-like_C"/>
</dbReference>
<evidence type="ECO:0000259" key="2">
    <source>
        <dbReference type="Pfam" id="PF08327"/>
    </source>
</evidence>
<sequence length="167" mass="19223">MSHTADIPAHFSLVYTFKAPKELVFDAFSNADALNQWWGPAESKNSVVSLDFRPGGIFHFRMEFSNTEVAYGRFLYRTIQPYDLLEFTNAFADEQARVVKPPFEIPFPLEIFYRLEFREENGNTVLTLTGQPVDPEPEEMASFLNINRSMQQGFSATFSKLATYLRK</sequence>
<dbReference type="AlphaFoldDB" id="A0A365XX74"/>